<dbReference type="SUPFAM" id="SSF55060">
    <property type="entry name" value="GHMP Kinase, C-terminal domain"/>
    <property type="match status" value="1"/>
</dbReference>
<dbReference type="FunFam" id="3.30.70.890:FF:000001">
    <property type="entry name" value="Galactokinase"/>
    <property type="match status" value="1"/>
</dbReference>
<evidence type="ECO:0000256" key="11">
    <source>
        <dbReference type="NCBIfam" id="TIGR00131"/>
    </source>
</evidence>
<dbReference type="AlphaFoldDB" id="I3ZMN3"/>
<evidence type="ECO:0000259" key="13">
    <source>
        <dbReference type="Pfam" id="PF08544"/>
    </source>
</evidence>
<dbReference type="PANTHER" id="PTHR10457:SF7">
    <property type="entry name" value="GALACTOKINASE-RELATED"/>
    <property type="match status" value="1"/>
</dbReference>
<dbReference type="Gene3D" id="3.30.230.10">
    <property type="match status" value="1"/>
</dbReference>
<feature type="domain" description="GHMP kinase N-terminal" evidence="12">
    <location>
        <begin position="84"/>
        <end position="165"/>
    </location>
</feature>
<dbReference type="GO" id="GO:0004335">
    <property type="term" value="F:galactokinase activity"/>
    <property type="evidence" value="ECO:0007669"/>
    <property type="project" value="UniProtKB-UniRule"/>
</dbReference>
<dbReference type="InterPro" id="IPR006203">
    <property type="entry name" value="GHMP_knse_ATP-bd_CS"/>
</dbReference>
<gene>
    <name evidence="15" type="ordered locus">Terro_4304</name>
</gene>
<accession>I3ZMN3</accession>
<dbReference type="InterPro" id="IPR000705">
    <property type="entry name" value="Galactokinase"/>
</dbReference>
<keyword evidence="4" id="KW-0479">Metal-binding</keyword>
<dbReference type="GO" id="GO:0005524">
    <property type="term" value="F:ATP binding"/>
    <property type="evidence" value="ECO:0007669"/>
    <property type="project" value="UniProtKB-UniRule"/>
</dbReference>
<dbReference type="PIRSF" id="PIRSF000530">
    <property type="entry name" value="Galactokinase"/>
    <property type="match status" value="1"/>
</dbReference>
<comment type="similarity">
    <text evidence="1">Belongs to the GHMP kinase family. GalK subfamily.</text>
</comment>
<keyword evidence="5" id="KW-0547">Nucleotide-binding</keyword>
<evidence type="ECO:0000256" key="9">
    <source>
        <dbReference type="ARBA" id="ARBA00023144"/>
    </source>
</evidence>
<evidence type="ECO:0000256" key="1">
    <source>
        <dbReference type="ARBA" id="ARBA00006566"/>
    </source>
</evidence>
<feature type="domain" description="GHMP kinase C-terminal" evidence="13">
    <location>
        <begin position="274"/>
        <end position="356"/>
    </location>
</feature>
<dbReference type="InterPro" id="IPR014721">
    <property type="entry name" value="Ribsml_uS5_D2-typ_fold_subgr"/>
</dbReference>
<dbReference type="GO" id="GO:0046872">
    <property type="term" value="F:metal ion binding"/>
    <property type="evidence" value="ECO:0007669"/>
    <property type="project" value="UniProtKB-KW"/>
</dbReference>
<dbReference type="KEGG" id="trs:Terro_4304"/>
<evidence type="ECO:0000256" key="3">
    <source>
        <dbReference type="ARBA" id="ARBA00022679"/>
    </source>
</evidence>
<keyword evidence="2" id="KW-0963">Cytoplasm</keyword>
<keyword evidence="10" id="KW-0119">Carbohydrate metabolism</keyword>
<dbReference type="PROSITE" id="PS00627">
    <property type="entry name" value="GHMP_KINASES_ATP"/>
    <property type="match status" value="1"/>
</dbReference>
<evidence type="ECO:0000256" key="10">
    <source>
        <dbReference type="ARBA" id="ARBA00023277"/>
    </source>
</evidence>
<dbReference type="InterPro" id="IPR020568">
    <property type="entry name" value="Ribosomal_Su5_D2-typ_SF"/>
</dbReference>
<dbReference type="Pfam" id="PF00288">
    <property type="entry name" value="GHMP_kinases_N"/>
    <property type="match status" value="1"/>
</dbReference>
<keyword evidence="8" id="KW-0460">Magnesium</keyword>
<dbReference type="PRINTS" id="PR00473">
    <property type="entry name" value="GALCTOKINASE"/>
</dbReference>
<keyword evidence="16" id="KW-1185">Reference proteome</keyword>
<dbReference type="SUPFAM" id="SSF54211">
    <property type="entry name" value="Ribosomal protein S5 domain 2-like"/>
    <property type="match status" value="1"/>
</dbReference>
<dbReference type="GO" id="GO:0005829">
    <property type="term" value="C:cytosol"/>
    <property type="evidence" value="ECO:0007669"/>
    <property type="project" value="TreeGrafter"/>
</dbReference>
<dbReference type="InterPro" id="IPR019539">
    <property type="entry name" value="GalKase_N"/>
</dbReference>
<evidence type="ECO:0000256" key="6">
    <source>
        <dbReference type="ARBA" id="ARBA00022777"/>
    </source>
</evidence>
<evidence type="ECO:0000256" key="8">
    <source>
        <dbReference type="ARBA" id="ARBA00022842"/>
    </source>
</evidence>
<evidence type="ECO:0000259" key="14">
    <source>
        <dbReference type="Pfam" id="PF10509"/>
    </source>
</evidence>
<keyword evidence="3" id="KW-0808">Transferase</keyword>
<dbReference type="Proteomes" id="UP000006056">
    <property type="component" value="Chromosome"/>
</dbReference>
<dbReference type="HOGENOM" id="CLU_017814_2_1_0"/>
<dbReference type="RefSeq" id="WP_014787761.1">
    <property type="nucleotide sequence ID" value="NC_018014.1"/>
</dbReference>
<feature type="domain" description="Galactokinase N-terminal" evidence="14">
    <location>
        <begin position="14"/>
        <end position="47"/>
    </location>
</feature>
<evidence type="ECO:0000313" key="15">
    <source>
        <dbReference type="EMBL" id="AFL90501.1"/>
    </source>
</evidence>
<organism evidence="15 16">
    <name type="scientific">Terriglobus roseus (strain DSM 18391 / NRRL B-41598 / KBS 63)</name>
    <dbReference type="NCBI Taxonomy" id="926566"/>
    <lineage>
        <taxon>Bacteria</taxon>
        <taxon>Pseudomonadati</taxon>
        <taxon>Acidobacteriota</taxon>
        <taxon>Terriglobia</taxon>
        <taxon>Terriglobales</taxon>
        <taxon>Acidobacteriaceae</taxon>
        <taxon>Terriglobus</taxon>
    </lineage>
</organism>
<dbReference type="PRINTS" id="PR00959">
    <property type="entry name" value="MEVGALKINASE"/>
</dbReference>
<dbReference type="STRING" id="926566.Terro_4304"/>
<dbReference type="InterPro" id="IPR013750">
    <property type="entry name" value="GHMP_kinase_C_dom"/>
</dbReference>
<evidence type="ECO:0000313" key="16">
    <source>
        <dbReference type="Proteomes" id="UP000006056"/>
    </source>
</evidence>
<proteinExistence type="inferred from homology"/>
<evidence type="ECO:0000259" key="12">
    <source>
        <dbReference type="Pfam" id="PF00288"/>
    </source>
</evidence>
<dbReference type="FunFam" id="3.30.230.10:FF:000017">
    <property type="entry name" value="Galactokinase"/>
    <property type="match status" value="1"/>
</dbReference>
<sequence length="381" mass="40310">MGPLESVAHCTKRFTAPGRVNLLGEHTDYTGGLVLPMAIPFATTALVHAAHSGYTFTSTAFDGAHETFAGDDAPKTGNWSDYPVGVLREVLALGFDVPPFSLQLDGNVPLGAGLSSSASIEVATTVALLCHIGKSLTEKQIALLCQRAENRYVGSPCGIMDQFVVTAAIAGHALLLNTRDLSFEHLPMNSGALAGCSIVVANSMVKHSIANGDYGTRRRELEIGQTAIREAYPDVRDLGDATMHQLEACRTSIPAESYLRCKHVITENARVREAAEAMKRGDATALGDAMNRSHASQRDDFQDSVPEIDFLAAAAVTLPGCYGARLTGGGFGGCTVNLVETAATESFQNALAAAYRDRFGITPETYICTPSDGALAQLENS</sequence>
<dbReference type="InterPro" id="IPR036554">
    <property type="entry name" value="GHMP_kinase_C_sf"/>
</dbReference>
<dbReference type="Gene3D" id="3.30.70.890">
    <property type="entry name" value="GHMP kinase, C-terminal domain"/>
    <property type="match status" value="1"/>
</dbReference>
<dbReference type="Pfam" id="PF08544">
    <property type="entry name" value="GHMP_kinases_C"/>
    <property type="match status" value="1"/>
</dbReference>
<dbReference type="EC" id="2.7.1.6" evidence="11"/>
<dbReference type="InterPro" id="IPR006204">
    <property type="entry name" value="GHMP_kinase_N_dom"/>
</dbReference>
<evidence type="ECO:0000256" key="2">
    <source>
        <dbReference type="ARBA" id="ARBA00022490"/>
    </source>
</evidence>
<evidence type="ECO:0000256" key="5">
    <source>
        <dbReference type="ARBA" id="ARBA00022741"/>
    </source>
</evidence>
<dbReference type="GO" id="GO:0006012">
    <property type="term" value="P:galactose metabolic process"/>
    <property type="evidence" value="ECO:0007669"/>
    <property type="project" value="UniProtKB-UniRule"/>
</dbReference>
<name>I3ZMN3_TERRK</name>
<dbReference type="Pfam" id="PF10509">
    <property type="entry name" value="GalKase_gal_bdg"/>
    <property type="match status" value="1"/>
</dbReference>
<dbReference type="InterPro" id="IPR006206">
    <property type="entry name" value="Mevalonate/galactokinase"/>
</dbReference>
<evidence type="ECO:0000256" key="4">
    <source>
        <dbReference type="ARBA" id="ARBA00022723"/>
    </source>
</evidence>
<keyword evidence="9" id="KW-0299">Galactose metabolism</keyword>
<keyword evidence="7" id="KW-0067">ATP-binding</keyword>
<dbReference type="PATRIC" id="fig|926566.3.peg.4248"/>
<dbReference type="EMBL" id="CP003379">
    <property type="protein sequence ID" value="AFL90501.1"/>
    <property type="molecule type" value="Genomic_DNA"/>
</dbReference>
<reference evidence="15 16" key="1">
    <citation type="submission" date="2012-06" db="EMBL/GenBank/DDBJ databases">
        <title>Complete genome of Terriglobus roseus DSM 18391.</title>
        <authorList>
            <consortium name="US DOE Joint Genome Institute (JGI-PGF)"/>
            <person name="Lucas S."/>
            <person name="Copeland A."/>
            <person name="Lapidus A."/>
            <person name="Glavina del Rio T."/>
            <person name="Dalin E."/>
            <person name="Tice H."/>
            <person name="Bruce D."/>
            <person name="Goodwin L."/>
            <person name="Pitluck S."/>
            <person name="Peters L."/>
            <person name="Mikhailova N."/>
            <person name="Munk A.C.C."/>
            <person name="Kyrpides N."/>
            <person name="Mavromatis K."/>
            <person name="Ivanova N."/>
            <person name="Brettin T."/>
            <person name="Detter J.C."/>
            <person name="Han C."/>
            <person name="Larimer F."/>
            <person name="Land M."/>
            <person name="Hauser L."/>
            <person name="Markowitz V."/>
            <person name="Cheng J.-F."/>
            <person name="Hugenholtz P."/>
            <person name="Woyke T."/>
            <person name="Wu D."/>
            <person name="Brambilla E."/>
            <person name="Klenk H.-P."/>
            <person name="Eisen J.A."/>
        </authorList>
    </citation>
    <scope>NUCLEOTIDE SEQUENCE [LARGE SCALE GENOMIC DNA]</scope>
    <source>
        <strain evidence="16">DSM 18391 / NRRL B-41598 / KBS 63</strain>
    </source>
</reference>
<dbReference type="NCBIfam" id="TIGR00131">
    <property type="entry name" value="gal_kin"/>
    <property type="match status" value="1"/>
</dbReference>
<protein>
    <recommendedName>
        <fullName evidence="11">Galactokinase</fullName>
        <ecNumber evidence="11">2.7.1.6</ecNumber>
    </recommendedName>
</protein>
<dbReference type="eggNOG" id="COG0153">
    <property type="taxonomic scope" value="Bacteria"/>
</dbReference>
<evidence type="ECO:0000256" key="7">
    <source>
        <dbReference type="ARBA" id="ARBA00022840"/>
    </source>
</evidence>
<dbReference type="PANTHER" id="PTHR10457">
    <property type="entry name" value="MEVALONATE KINASE/GALACTOKINASE"/>
    <property type="match status" value="1"/>
</dbReference>
<keyword evidence="6 15" id="KW-0418">Kinase</keyword>